<evidence type="ECO:0000256" key="3">
    <source>
        <dbReference type="ARBA" id="ARBA00022692"/>
    </source>
</evidence>
<evidence type="ECO:0000256" key="4">
    <source>
        <dbReference type="ARBA" id="ARBA00022737"/>
    </source>
</evidence>
<dbReference type="GO" id="GO:0019755">
    <property type="term" value="P:one-carbon compound transport"/>
    <property type="evidence" value="ECO:0007669"/>
    <property type="project" value="UniProtKB-ARBA"/>
</dbReference>
<organism evidence="9 10">
    <name type="scientific">Prymnesium parvum</name>
    <name type="common">Toxic golden alga</name>
    <dbReference type="NCBI Taxonomy" id="97485"/>
    <lineage>
        <taxon>Eukaryota</taxon>
        <taxon>Haptista</taxon>
        <taxon>Haptophyta</taxon>
        <taxon>Prymnesiophyceae</taxon>
        <taxon>Prymnesiales</taxon>
        <taxon>Prymnesiaceae</taxon>
        <taxon>Prymnesium</taxon>
    </lineage>
</organism>
<dbReference type="PANTHER" id="PTHR45665">
    <property type="entry name" value="AQUAPORIN-8"/>
    <property type="match status" value="1"/>
</dbReference>
<evidence type="ECO:0000256" key="5">
    <source>
        <dbReference type="ARBA" id="ARBA00022989"/>
    </source>
</evidence>
<dbReference type="GO" id="GO:0015250">
    <property type="term" value="F:water channel activity"/>
    <property type="evidence" value="ECO:0007669"/>
    <property type="project" value="UniProtKB-ARBA"/>
</dbReference>
<feature type="transmembrane region" description="Helical" evidence="8">
    <location>
        <begin position="110"/>
        <end position="132"/>
    </location>
</feature>
<dbReference type="SUPFAM" id="SSF81338">
    <property type="entry name" value="Aquaporin-like"/>
    <property type="match status" value="1"/>
</dbReference>
<feature type="transmembrane region" description="Helical" evidence="8">
    <location>
        <begin position="79"/>
        <end position="98"/>
    </location>
</feature>
<comment type="caution">
    <text evidence="9">The sequence shown here is derived from an EMBL/GenBank/DDBJ whole genome shotgun (WGS) entry which is preliminary data.</text>
</comment>
<name>A0AB34JIY1_PRYPA</name>
<dbReference type="Gene3D" id="1.20.1080.10">
    <property type="entry name" value="Glycerol uptake facilitator protein"/>
    <property type="match status" value="1"/>
</dbReference>
<evidence type="ECO:0000256" key="2">
    <source>
        <dbReference type="ARBA" id="ARBA00022448"/>
    </source>
</evidence>
<evidence type="ECO:0000313" key="10">
    <source>
        <dbReference type="Proteomes" id="UP001515480"/>
    </source>
</evidence>
<keyword evidence="3 7" id="KW-0812">Transmembrane</keyword>
<reference evidence="9 10" key="1">
    <citation type="journal article" date="2024" name="Science">
        <title>Giant polyketide synthase enzymes in the biosynthesis of giant marine polyether toxins.</title>
        <authorList>
            <person name="Fallon T.R."/>
            <person name="Shende V.V."/>
            <person name="Wierzbicki I.H."/>
            <person name="Pendleton A.L."/>
            <person name="Watervoot N.F."/>
            <person name="Auber R.P."/>
            <person name="Gonzalez D.J."/>
            <person name="Wisecaver J.H."/>
            <person name="Moore B.S."/>
        </authorList>
    </citation>
    <scope>NUCLEOTIDE SEQUENCE [LARGE SCALE GENOMIC DNA]</scope>
    <source>
        <strain evidence="9 10">12B1</strain>
    </source>
</reference>
<comment type="subcellular location">
    <subcellularLocation>
        <location evidence="1">Endomembrane system</location>
        <topology evidence="1">Multi-pass membrane protein</topology>
    </subcellularLocation>
</comment>
<feature type="transmembrane region" description="Helical" evidence="8">
    <location>
        <begin position="235"/>
        <end position="254"/>
    </location>
</feature>
<dbReference type="PANTHER" id="PTHR45665:SF9">
    <property type="entry name" value="AQUAPORIN-8"/>
    <property type="match status" value="1"/>
</dbReference>
<sequence>MWLLQWLRPPPPPPEPLPEASSLPLVTAALLCWFLPAVLVTQHSERSVAAFAIVEFVAALLGNGLFVGVELLTAHWSEAASELALQLLLFVLLVVLYFPMDGHMNAALTAGAWACGQCTLKAAALFVAAQLFGSALAMELMELVVDPALREHIRPPHPPYIDEGIWAAILFELVCTFLMVLLYLGCTELERFDKHYVLTSGLVVALVRYTGASMDPLGAFSAALFAEDYIHQLEVYWFGSLAGGLLAGLVWRVLESYLQAKRV</sequence>
<keyword evidence="5 8" id="KW-1133">Transmembrane helix</keyword>
<accession>A0AB34JIY1</accession>
<dbReference type="EMBL" id="JBGBPQ010000007">
    <property type="protein sequence ID" value="KAL1521864.1"/>
    <property type="molecule type" value="Genomic_DNA"/>
</dbReference>
<dbReference type="AlphaFoldDB" id="A0AB34JIY1"/>
<dbReference type="Proteomes" id="UP001515480">
    <property type="component" value="Unassembled WGS sequence"/>
</dbReference>
<dbReference type="PRINTS" id="PR00783">
    <property type="entry name" value="MINTRINSICP"/>
</dbReference>
<keyword evidence="4" id="KW-0677">Repeat</keyword>
<dbReference type="GO" id="GO:0005737">
    <property type="term" value="C:cytoplasm"/>
    <property type="evidence" value="ECO:0007669"/>
    <property type="project" value="UniProtKB-ARBA"/>
</dbReference>
<comment type="similarity">
    <text evidence="7">Belongs to the MIP/aquaporin (TC 1.A.8) family.</text>
</comment>
<evidence type="ECO:0000256" key="8">
    <source>
        <dbReference type="SAM" id="Phobius"/>
    </source>
</evidence>
<feature type="transmembrane region" description="Helical" evidence="8">
    <location>
        <begin position="20"/>
        <end position="41"/>
    </location>
</feature>
<gene>
    <name evidence="9" type="ORF">AB1Y20_021515</name>
</gene>
<keyword evidence="10" id="KW-1185">Reference proteome</keyword>
<dbReference type="InterPro" id="IPR023271">
    <property type="entry name" value="Aquaporin-like"/>
</dbReference>
<evidence type="ECO:0008006" key="11">
    <source>
        <dbReference type="Google" id="ProtNLM"/>
    </source>
</evidence>
<evidence type="ECO:0000313" key="9">
    <source>
        <dbReference type="EMBL" id="KAL1521864.1"/>
    </source>
</evidence>
<evidence type="ECO:0000256" key="1">
    <source>
        <dbReference type="ARBA" id="ARBA00004127"/>
    </source>
</evidence>
<dbReference type="InterPro" id="IPR000425">
    <property type="entry name" value="MIP"/>
</dbReference>
<evidence type="ECO:0000256" key="7">
    <source>
        <dbReference type="RuleBase" id="RU000477"/>
    </source>
</evidence>
<feature type="transmembrane region" description="Helical" evidence="8">
    <location>
        <begin position="48"/>
        <end position="67"/>
    </location>
</feature>
<proteinExistence type="inferred from homology"/>
<dbReference type="InterPro" id="IPR034294">
    <property type="entry name" value="Aquaporin_transptr"/>
</dbReference>
<keyword evidence="6 8" id="KW-0472">Membrane</keyword>
<evidence type="ECO:0000256" key="6">
    <source>
        <dbReference type="ARBA" id="ARBA00023136"/>
    </source>
</evidence>
<dbReference type="GO" id="GO:0016020">
    <property type="term" value="C:membrane"/>
    <property type="evidence" value="ECO:0007669"/>
    <property type="project" value="InterPro"/>
</dbReference>
<keyword evidence="2 7" id="KW-0813">Transport</keyword>
<dbReference type="GO" id="GO:0012505">
    <property type="term" value="C:endomembrane system"/>
    <property type="evidence" value="ECO:0007669"/>
    <property type="project" value="UniProtKB-SubCell"/>
</dbReference>
<dbReference type="Pfam" id="PF00230">
    <property type="entry name" value="MIP"/>
    <property type="match status" value="1"/>
</dbReference>
<feature type="transmembrane region" description="Helical" evidence="8">
    <location>
        <begin position="196"/>
        <end position="215"/>
    </location>
</feature>
<protein>
    <recommendedName>
        <fullName evidence="11">Aquaporin</fullName>
    </recommendedName>
</protein>
<feature type="transmembrane region" description="Helical" evidence="8">
    <location>
        <begin position="164"/>
        <end position="184"/>
    </location>
</feature>